<evidence type="ECO:0000259" key="3">
    <source>
        <dbReference type="Pfam" id="PF08719"/>
    </source>
</evidence>
<name>A0A1G5RRN4_PSEXY</name>
<dbReference type="CDD" id="cd15457">
    <property type="entry name" value="NADAR"/>
    <property type="match status" value="1"/>
</dbReference>
<dbReference type="NCBIfam" id="TIGR02464">
    <property type="entry name" value="ribofla_fusion"/>
    <property type="match status" value="1"/>
</dbReference>
<dbReference type="EMBL" id="FMWK01000001">
    <property type="protein sequence ID" value="SCZ76091.1"/>
    <property type="molecule type" value="Genomic_DNA"/>
</dbReference>
<evidence type="ECO:0000256" key="2">
    <source>
        <dbReference type="ARBA" id="ARBA00000751"/>
    </source>
</evidence>
<comment type="catalytic activity">
    <reaction evidence="2">
        <text>2,5-diamino-6-hydroxy-4-(5-phosphoribosylamino)-pyrimidine + H2O = 2,5,6-triamino-4-hydroxypyrimidine + D-ribose 5-phosphate</text>
        <dbReference type="Rhea" id="RHEA:23436"/>
        <dbReference type="ChEBI" id="CHEBI:15377"/>
        <dbReference type="ChEBI" id="CHEBI:58614"/>
        <dbReference type="ChEBI" id="CHEBI:78346"/>
        <dbReference type="ChEBI" id="CHEBI:137796"/>
    </reaction>
</comment>
<dbReference type="Proteomes" id="UP000199428">
    <property type="component" value="Unassembled WGS sequence"/>
</dbReference>
<evidence type="ECO:0000313" key="5">
    <source>
        <dbReference type="Proteomes" id="UP000199428"/>
    </source>
</evidence>
<reference evidence="4 5" key="1">
    <citation type="submission" date="2016-10" db="EMBL/GenBank/DDBJ databases">
        <authorList>
            <person name="de Groot N.N."/>
        </authorList>
    </citation>
    <scope>NUCLEOTIDE SEQUENCE [LARGE SCALE GENOMIC DNA]</scope>
    <source>
        <strain evidence="4 5">DSM 10317</strain>
    </source>
</reference>
<evidence type="ECO:0000256" key="1">
    <source>
        <dbReference type="ARBA" id="ARBA00000022"/>
    </source>
</evidence>
<proteinExistence type="predicted"/>
<protein>
    <recommendedName>
        <fullName evidence="3">NADAR domain-containing protein</fullName>
    </recommendedName>
</protein>
<dbReference type="RefSeq" id="WP_090160454.1">
    <property type="nucleotide sequence ID" value="NZ_FMWK01000001.1"/>
</dbReference>
<dbReference type="SUPFAM" id="SSF143990">
    <property type="entry name" value="YbiA-like"/>
    <property type="match status" value="1"/>
</dbReference>
<dbReference type="InterPro" id="IPR037238">
    <property type="entry name" value="YbiA-like_sf"/>
</dbReference>
<organism evidence="4 5">
    <name type="scientific">Pseudobutyrivibrio xylanivorans</name>
    <dbReference type="NCBI Taxonomy" id="185007"/>
    <lineage>
        <taxon>Bacteria</taxon>
        <taxon>Bacillati</taxon>
        <taxon>Bacillota</taxon>
        <taxon>Clostridia</taxon>
        <taxon>Lachnospirales</taxon>
        <taxon>Lachnospiraceae</taxon>
        <taxon>Pseudobutyrivibrio</taxon>
    </lineage>
</organism>
<comment type="catalytic activity">
    <reaction evidence="1">
        <text>5-amino-6-(5-phospho-D-ribosylamino)uracil + H2O = 5,6-diaminouracil + D-ribose 5-phosphate</text>
        <dbReference type="Rhea" id="RHEA:55020"/>
        <dbReference type="ChEBI" id="CHEBI:15377"/>
        <dbReference type="ChEBI" id="CHEBI:46252"/>
        <dbReference type="ChEBI" id="CHEBI:58453"/>
        <dbReference type="ChEBI" id="CHEBI:78346"/>
    </reaction>
</comment>
<dbReference type="AlphaFoldDB" id="A0A1G5RRN4"/>
<dbReference type="Gene3D" id="1.10.357.40">
    <property type="entry name" value="YbiA-like"/>
    <property type="match status" value="1"/>
</dbReference>
<gene>
    <name evidence="4" type="ORF">SAMN02910350_00074</name>
</gene>
<evidence type="ECO:0000313" key="4">
    <source>
        <dbReference type="EMBL" id="SCZ76091.1"/>
    </source>
</evidence>
<dbReference type="Pfam" id="PF08719">
    <property type="entry name" value="NADAR"/>
    <property type="match status" value="1"/>
</dbReference>
<sequence length="157" mass="18275">MKMLAFHNPDEENGYLSNWYLSEFVINNITYSSMEQYMMCMKAKCFDDFEMVDKIMSTNDVAKIKQYGREVNGYNENVWAGIRQIIVYEGLLAKFSQNEILREQLLSTGDAILVECALKDRIWGIGRAMNDPQIFDINSWNGQNLLGYTLMLVRKKL</sequence>
<accession>A0A1G5RRN4</accession>
<dbReference type="InterPro" id="IPR012816">
    <property type="entry name" value="NADAR"/>
</dbReference>
<feature type="domain" description="NADAR" evidence="3">
    <location>
        <begin position="6"/>
        <end position="157"/>
    </location>
</feature>